<dbReference type="EMBL" id="JACHEK010000005">
    <property type="protein sequence ID" value="MBB6145054.1"/>
    <property type="molecule type" value="Genomic_DNA"/>
</dbReference>
<evidence type="ECO:0008006" key="4">
    <source>
        <dbReference type="Google" id="ProtNLM"/>
    </source>
</evidence>
<proteinExistence type="predicted"/>
<keyword evidence="1" id="KW-0472">Membrane</keyword>
<keyword evidence="1" id="KW-0812">Transmembrane</keyword>
<protein>
    <recommendedName>
        <fullName evidence="4">MacB-like periplasmic core domain-containing protein</fullName>
    </recommendedName>
</protein>
<organism evidence="2 3">
    <name type="scientific">Silvibacterium bohemicum</name>
    <dbReference type="NCBI Taxonomy" id="1577686"/>
    <lineage>
        <taxon>Bacteria</taxon>
        <taxon>Pseudomonadati</taxon>
        <taxon>Acidobacteriota</taxon>
        <taxon>Terriglobia</taxon>
        <taxon>Terriglobales</taxon>
        <taxon>Acidobacteriaceae</taxon>
        <taxon>Silvibacterium</taxon>
    </lineage>
</organism>
<keyword evidence="1" id="KW-1133">Transmembrane helix</keyword>
<dbReference type="RefSeq" id="WP_050059415.1">
    <property type="nucleotide sequence ID" value="NZ_JACHEK010000005.1"/>
</dbReference>
<comment type="caution">
    <text evidence="2">The sequence shown here is derived from an EMBL/GenBank/DDBJ whole genome shotgun (WGS) entry which is preliminary data.</text>
</comment>
<feature type="transmembrane region" description="Helical" evidence="1">
    <location>
        <begin position="325"/>
        <end position="344"/>
    </location>
</feature>
<sequence>MTPSSRRLSQVAAYALLRTASALVPRRQRAEWLAEWRAELWHVCHEDKNIWPGITFSAGAFQDALYFRRTGGSGVTMPTAPRGSAARCLGALFVGAFVGLVICIALPNAHEALLQFHSRNSDSVWISGDGYHGVEIPTVRIADYRQWTVETHRLFTELAFYQPAVKRIHVDHYDVDGISVARSSPNLIDFMDLPPTVKDAIRIRPSALPQLFLTEKTWQQSFHRDPNLIGRSIEVGGQWVTVAGILPNAIWPFPSQIDGWLSENQTWLDSLGARTKGFVIAFINPDGIAAAYGPRWFMTVPGPERSFEQFDCIALSEIFNLPRFILVYTLVLAIAALPATTPVPLGEYPSHSNSSSQSASYLRWFFLVAKLALVVAAVCFWSIAIAYFVNPIGSSLSIYILIALSFTGFLLSFRWAWQDQRKRCPVCLRLLSNPARVGQASRNFLAWNGTEWICAQGHGLLHVPELSTSWRSSQCWLYLDPSWRSLFAGAYSRPSSMR</sequence>
<name>A0A841K469_9BACT</name>
<reference evidence="2 3" key="1">
    <citation type="submission" date="2020-08" db="EMBL/GenBank/DDBJ databases">
        <title>Genomic Encyclopedia of Type Strains, Phase IV (KMG-IV): sequencing the most valuable type-strain genomes for metagenomic binning, comparative biology and taxonomic classification.</title>
        <authorList>
            <person name="Goeker M."/>
        </authorList>
    </citation>
    <scope>NUCLEOTIDE SEQUENCE [LARGE SCALE GENOMIC DNA]</scope>
    <source>
        <strain evidence="2 3">DSM 103733</strain>
    </source>
</reference>
<dbReference type="Proteomes" id="UP000538666">
    <property type="component" value="Unassembled WGS sequence"/>
</dbReference>
<evidence type="ECO:0000313" key="2">
    <source>
        <dbReference type="EMBL" id="MBB6145054.1"/>
    </source>
</evidence>
<gene>
    <name evidence="2" type="ORF">HNQ77_003010</name>
</gene>
<feature type="transmembrane region" description="Helical" evidence="1">
    <location>
        <begin position="84"/>
        <end position="106"/>
    </location>
</feature>
<dbReference type="AlphaFoldDB" id="A0A841K469"/>
<evidence type="ECO:0000313" key="3">
    <source>
        <dbReference type="Proteomes" id="UP000538666"/>
    </source>
</evidence>
<feature type="transmembrane region" description="Helical" evidence="1">
    <location>
        <begin position="364"/>
        <end position="389"/>
    </location>
</feature>
<feature type="transmembrane region" description="Helical" evidence="1">
    <location>
        <begin position="396"/>
        <end position="417"/>
    </location>
</feature>
<accession>A0A841K469</accession>
<keyword evidence="3" id="KW-1185">Reference proteome</keyword>
<evidence type="ECO:0000256" key="1">
    <source>
        <dbReference type="SAM" id="Phobius"/>
    </source>
</evidence>